<protein>
    <recommendedName>
        <fullName evidence="1">Peptidase C39-like domain-containing protein</fullName>
    </recommendedName>
</protein>
<dbReference type="Proteomes" id="UP000033066">
    <property type="component" value="Chromosome"/>
</dbReference>
<keyword evidence="3" id="KW-1185">Reference proteome</keyword>
<dbReference type="KEGG" id="mbak:MSBR3_3168"/>
<evidence type="ECO:0000313" key="2">
    <source>
        <dbReference type="EMBL" id="AKB83746.1"/>
    </source>
</evidence>
<evidence type="ECO:0000259" key="1">
    <source>
        <dbReference type="Pfam" id="PF13529"/>
    </source>
</evidence>
<gene>
    <name evidence="2" type="ORF">MSBR3_3168</name>
</gene>
<dbReference type="EMBL" id="CP009517">
    <property type="protein sequence ID" value="AKB83746.1"/>
    <property type="molecule type" value="Genomic_DNA"/>
</dbReference>
<feature type="domain" description="Peptidase C39-like" evidence="1">
    <location>
        <begin position="280"/>
        <end position="419"/>
    </location>
</feature>
<dbReference type="Pfam" id="PF13529">
    <property type="entry name" value="Peptidase_C39_2"/>
    <property type="match status" value="1"/>
</dbReference>
<dbReference type="AlphaFoldDB" id="A0A0E3SMZ3"/>
<dbReference type="InterPro" id="IPR039564">
    <property type="entry name" value="Peptidase_C39-like"/>
</dbReference>
<dbReference type="PATRIC" id="fig|1434107.4.peg.3996"/>
<evidence type="ECO:0000313" key="3">
    <source>
        <dbReference type="Proteomes" id="UP000033066"/>
    </source>
</evidence>
<dbReference type="STRING" id="1434107.MSBR3_3168"/>
<reference evidence="2" key="1">
    <citation type="submission" date="2014-07" db="EMBL/GenBank/DDBJ databases">
        <title>Methanogenic archaea and the global carbon cycle.</title>
        <authorList>
            <person name="Henriksen J.R."/>
            <person name="Luke J."/>
            <person name="Reinhart S."/>
            <person name="Benedict M.N."/>
            <person name="Youngblut N.D."/>
            <person name="Metcalf M.E."/>
            <person name="Whitaker R.J."/>
            <person name="Metcalf W.W."/>
        </authorList>
    </citation>
    <scope>NUCLEOTIDE SEQUENCE [LARGE SCALE GENOMIC DNA]</scope>
    <source>
        <strain evidence="2">3</strain>
    </source>
</reference>
<accession>A0A0E3SMZ3</accession>
<proteinExistence type="predicted"/>
<dbReference type="HOGENOM" id="CLU_025918_0_0_2"/>
<sequence>MVLALRVLKAYLVCLLGKQLGVIQMIKKKSGIDVIFAAILIVGLAFLPSVNAQEESNGTDTSNAVSVDIAEEVASYSIKEISGSLSNFSEWANATVKLSTVYYNLANKKSAYSFNVVENNQQVGYIFISATKDNYPVLEFSKGKIPNEIPEFTTRSKSLVQERANEIKLESADKEEPVIGDMKPLYLGPTFYYAEYTLTDKKGKAKEKVIVDLPFSTIVDFNESNVNVSDKKNHYFNNTYLQHQQEIRKKDANAQWITLEKEMTDPSSYSTSSSSKSISGVPKYKWYYGCSPTASGMVLGYWASHGYSYLVTGYDLVRELAYAMGTDWPGSGSTWPYKIDDGIETVCNNHGYDNFDASNDIYVSWTEVKTEVNANKPFVLSMLNGGTGNGYTQPYGEHSVTCIGYYDGNQDYVYLHDTWDTSNVHYLAFGSWTGAMATWVRP</sequence>
<name>A0A0E3SMZ3_METBA</name>
<organism evidence="2 3">
    <name type="scientific">Methanosarcina barkeri 3</name>
    <dbReference type="NCBI Taxonomy" id="1434107"/>
    <lineage>
        <taxon>Archaea</taxon>
        <taxon>Methanobacteriati</taxon>
        <taxon>Methanobacteriota</taxon>
        <taxon>Stenosarchaea group</taxon>
        <taxon>Methanomicrobia</taxon>
        <taxon>Methanosarcinales</taxon>
        <taxon>Methanosarcinaceae</taxon>
        <taxon>Methanosarcina</taxon>
    </lineage>
</organism>